<dbReference type="RefSeq" id="WP_208096864.1">
    <property type="nucleotide sequence ID" value="NZ_JAGDYM010000005.1"/>
</dbReference>
<name>A0A939MJF1_9MICO</name>
<reference evidence="3" key="1">
    <citation type="submission" date="2021-03" db="EMBL/GenBank/DDBJ databases">
        <title>Leucobacter chromiisoli sp. nov., isolated from chromium-containing soil of chemical plant.</title>
        <authorList>
            <person name="Xu Z."/>
        </authorList>
    </citation>
    <scope>NUCLEOTIDE SEQUENCE</scope>
    <source>
        <strain evidence="3">S27</strain>
    </source>
</reference>
<dbReference type="PROSITE" id="PS51318">
    <property type="entry name" value="TAT"/>
    <property type="match status" value="1"/>
</dbReference>
<dbReference type="Pfam" id="PF09084">
    <property type="entry name" value="NMT1"/>
    <property type="match status" value="1"/>
</dbReference>
<evidence type="ECO:0000259" key="2">
    <source>
        <dbReference type="Pfam" id="PF09084"/>
    </source>
</evidence>
<dbReference type="PANTHER" id="PTHR30024">
    <property type="entry name" value="ALIPHATIC SULFONATES-BINDING PROTEIN-RELATED"/>
    <property type="match status" value="1"/>
</dbReference>
<feature type="chain" id="PRO_5037140627" evidence="1">
    <location>
        <begin position="27"/>
        <end position="350"/>
    </location>
</feature>
<dbReference type="InterPro" id="IPR006311">
    <property type="entry name" value="TAT_signal"/>
</dbReference>
<evidence type="ECO:0000256" key="1">
    <source>
        <dbReference type="SAM" id="SignalP"/>
    </source>
</evidence>
<dbReference type="AlphaFoldDB" id="A0A939MJF1"/>
<dbReference type="InterPro" id="IPR015168">
    <property type="entry name" value="SsuA/THI5"/>
</dbReference>
<feature type="signal peptide" evidence="1">
    <location>
        <begin position="1"/>
        <end position="26"/>
    </location>
</feature>
<dbReference type="PANTHER" id="PTHR30024:SF48">
    <property type="entry name" value="ABC TRANSPORTER SUBSTRATE-BINDING PROTEIN"/>
    <property type="match status" value="1"/>
</dbReference>
<evidence type="ECO:0000313" key="4">
    <source>
        <dbReference type="Proteomes" id="UP000664382"/>
    </source>
</evidence>
<keyword evidence="1" id="KW-0732">Signal</keyword>
<comment type="caution">
    <text evidence="3">The sequence shown here is derived from an EMBL/GenBank/DDBJ whole genome shotgun (WGS) entry which is preliminary data.</text>
</comment>
<proteinExistence type="predicted"/>
<sequence length="350" mass="36816">MTTLVPRRRALLASTAAALLLLGGCAATDDGGSGDAGAAKPTLTVGGLAAADFELFEHSGIFEDAPYELQGTDVGFAEQTAALNAGTLDIALYGVTTALRQQAEEIPEWTSETAPVKLIAGFAPPAHDDIPKVVTAVRADAGIETAEDLRGKTWAFGIGGDTPTAYLASLEEAGLTEDDIVPLETEDNVAAFIAGQADVVTAFSSAFFDLLESGEAEVFYSADELGIAVFPGYAVLSDALEDPEQAAVIEDFLIRVNTFNSEWYDANPEVVKEVLTTTGAQTPESADFTISQHEGTRSIAFDEALFAGAEKSARLLYEAGDLSNPITSIDATFDGRFNDVLDSVDYDYGE</sequence>
<gene>
    <name evidence="3" type="ORF">J4H92_05265</name>
</gene>
<protein>
    <submittedName>
        <fullName evidence="3">ABC transporter substrate-binding protein</fullName>
    </submittedName>
</protein>
<accession>A0A939MJF1</accession>
<dbReference type="PROSITE" id="PS51257">
    <property type="entry name" value="PROKAR_LIPOPROTEIN"/>
    <property type="match status" value="1"/>
</dbReference>
<feature type="domain" description="SsuA/THI5-like" evidence="2">
    <location>
        <begin position="130"/>
        <end position="235"/>
    </location>
</feature>
<evidence type="ECO:0000313" key="3">
    <source>
        <dbReference type="EMBL" id="MBO1901355.1"/>
    </source>
</evidence>
<keyword evidence="4" id="KW-1185">Reference proteome</keyword>
<organism evidence="3 4">
    <name type="scientific">Leucobacter weissii</name>
    <dbReference type="NCBI Taxonomy" id="1983706"/>
    <lineage>
        <taxon>Bacteria</taxon>
        <taxon>Bacillati</taxon>
        <taxon>Actinomycetota</taxon>
        <taxon>Actinomycetes</taxon>
        <taxon>Micrococcales</taxon>
        <taxon>Microbacteriaceae</taxon>
        <taxon>Leucobacter</taxon>
    </lineage>
</organism>
<dbReference type="EMBL" id="JAGDYM010000005">
    <property type="protein sequence ID" value="MBO1901355.1"/>
    <property type="molecule type" value="Genomic_DNA"/>
</dbReference>
<dbReference type="Proteomes" id="UP000664382">
    <property type="component" value="Unassembled WGS sequence"/>
</dbReference>
<dbReference type="SUPFAM" id="SSF53850">
    <property type="entry name" value="Periplasmic binding protein-like II"/>
    <property type="match status" value="1"/>
</dbReference>
<dbReference type="Gene3D" id="3.40.190.10">
    <property type="entry name" value="Periplasmic binding protein-like II"/>
    <property type="match status" value="2"/>
</dbReference>